<evidence type="ECO:0000256" key="1">
    <source>
        <dbReference type="SAM" id="Coils"/>
    </source>
</evidence>
<gene>
    <name evidence="4" type="ORF">ACFQFQ_16005</name>
</gene>
<reference evidence="5" key="1">
    <citation type="journal article" date="2019" name="Int. J. Syst. Evol. Microbiol.">
        <title>The Global Catalogue of Microorganisms (GCM) 10K type strain sequencing project: providing services to taxonomists for standard genome sequencing and annotation.</title>
        <authorList>
            <consortium name="The Broad Institute Genomics Platform"/>
            <consortium name="The Broad Institute Genome Sequencing Center for Infectious Disease"/>
            <person name="Wu L."/>
            <person name="Ma J."/>
        </authorList>
    </citation>
    <scope>NUCLEOTIDE SEQUENCE [LARGE SCALE GENOMIC DNA]</scope>
    <source>
        <strain evidence="5">CCUG 66188</strain>
    </source>
</reference>
<dbReference type="InterPro" id="IPR027275">
    <property type="entry name" value="PRC-brl_dom"/>
</dbReference>
<dbReference type="PANTHER" id="PTHR36505:SF1">
    <property type="entry name" value="BLR1072 PROTEIN"/>
    <property type="match status" value="1"/>
</dbReference>
<dbReference type="Pfam" id="PF05239">
    <property type="entry name" value="PRC"/>
    <property type="match status" value="2"/>
</dbReference>
<evidence type="ECO:0000313" key="5">
    <source>
        <dbReference type="Proteomes" id="UP001596353"/>
    </source>
</evidence>
<keyword evidence="2" id="KW-0732">Signal</keyword>
<accession>A0ABW2B5J4</accession>
<dbReference type="InterPro" id="IPR011033">
    <property type="entry name" value="PRC_barrel-like_sf"/>
</dbReference>
<feature type="domain" description="PRC-barrel" evidence="3">
    <location>
        <begin position="222"/>
        <end position="299"/>
    </location>
</feature>
<dbReference type="SUPFAM" id="SSF50346">
    <property type="entry name" value="PRC-barrel domain"/>
    <property type="match status" value="2"/>
</dbReference>
<keyword evidence="1" id="KW-0175">Coiled coil</keyword>
<organism evidence="4 5">
    <name type="scientific">Sulfitobacter porphyrae</name>
    <dbReference type="NCBI Taxonomy" id="1246864"/>
    <lineage>
        <taxon>Bacteria</taxon>
        <taxon>Pseudomonadati</taxon>
        <taxon>Pseudomonadota</taxon>
        <taxon>Alphaproteobacteria</taxon>
        <taxon>Rhodobacterales</taxon>
        <taxon>Roseobacteraceae</taxon>
        <taxon>Sulfitobacter</taxon>
    </lineage>
</organism>
<feature type="chain" id="PRO_5045260527" evidence="2">
    <location>
        <begin position="21"/>
        <end position="308"/>
    </location>
</feature>
<comment type="caution">
    <text evidence="4">The sequence shown here is derived from an EMBL/GenBank/DDBJ whole genome shotgun (WGS) entry which is preliminary data.</text>
</comment>
<dbReference type="Proteomes" id="UP001596353">
    <property type="component" value="Unassembled WGS sequence"/>
</dbReference>
<evidence type="ECO:0000256" key="2">
    <source>
        <dbReference type="SAM" id="SignalP"/>
    </source>
</evidence>
<dbReference type="EMBL" id="JBHSWG010000001">
    <property type="protein sequence ID" value="MFC6760657.1"/>
    <property type="molecule type" value="Genomic_DNA"/>
</dbReference>
<evidence type="ECO:0000313" key="4">
    <source>
        <dbReference type="EMBL" id="MFC6760657.1"/>
    </source>
</evidence>
<proteinExistence type="predicted"/>
<protein>
    <submittedName>
        <fullName evidence="4">PRC-barrel domain-containing protein</fullName>
    </submittedName>
</protein>
<feature type="signal peptide" evidence="2">
    <location>
        <begin position="1"/>
        <end position="20"/>
    </location>
</feature>
<name>A0ABW2B5J4_9RHOB</name>
<feature type="coiled-coil region" evidence="1">
    <location>
        <begin position="157"/>
        <end position="184"/>
    </location>
</feature>
<feature type="domain" description="PRC-barrel" evidence="3">
    <location>
        <begin position="39"/>
        <end position="121"/>
    </location>
</feature>
<dbReference type="PANTHER" id="PTHR36505">
    <property type="entry name" value="BLR1072 PROTEIN"/>
    <property type="match status" value="1"/>
</dbReference>
<keyword evidence="5" id="KW-1185">Reference proteome</keyword>
<evidence type="ECO:0000259" key="3">
    <source>
        <dbReference type="Pfam" id="PF05239"/>
    </source>
</evidence>
<dbReference type="Gene3D" id="2.30.30.240">
    <property type="entry name" value="PRC-barrel domain"/>
    <property type="match status" value="2"/>
</dbReference>
<sequence>MKRFLSTTAVILALTGGAYAQSSAEVNTNMGAVEFEQGDFYASNLIGMRIYNAEQGVDADQPVAAGAEAEWDDIGEINDIIVAQDGSVRAVILGVGGFLGLGERDVAVSMDDITVVRQDGDMNDRFLVVSTSKEALEALPEFDRNMGDETLNGETLEQNAEATAQDAENMAENAAEATEQTAEDAGAAVATTADNMQDEMTRPAYEQEGYQNAEMAEVEKLTAEEINGSYVYGSNDETVGEIDNLMVGDDGKLTEAVINVGGFLGIGEKPVLVSFDDIQVLKSEDGSDYRFYINSTKEQLEQMPEYQD</sequence>